<protein>
    <submittedName>
        <fullName evidence="2">Uncharacterized protein</fullName>
    </submittedName>
</protein>
<feature type="signal peptide" evidence="1">
    <location>
        <begin position="1"/>
        <end position="16"/>
    </location>
</feature>
<sequence length="216" mass="23840">MNLCLSLLLMFEFTSYLIVQNLLQILSTDVSAARRIARKVSARGGGLPMAETLRVVCVDSTEIACMLLKSNWIGADRVQNLEAQEGLDVEKEYSGFGYDKASCGSVVVKALGAVGGAMAIMKVMPPKYSNMAQNIHHETKLNNGTKRENFGDTNSNHSLAKRVKREKISERMKQVEVFPQNFPTIGMQLDLHHPSRFASACSAEALYDNNLDVDLL</sequence>
<keyword evidence="3" id="KW-1185">Reference proteome</keyword>
<dbReference type="Proteomes" id="UP001157006">
    <property type="component" value="Chromosome 1S"/>
</dbReference>
<proteinExistence type="predicted"/>
<dbReference type="AlphaFoldDB" id="A0AAV0ZAJ6"/>
<organism evidence="2 3">
    <name type="scientific">Vicia faba</name>
    <name type="common">Broad bean</name>
    <name type="synonym">Faba vulgaris</name>
    <dbReference type="NCBI Taxonomy" id="3906"/>
    <lineage>
        <taxon>Eukaryota</taxon>
        <taxon>Viridiplantae</taxon>
        <taxon>Streptophyta</taxon>
        <taxon>Embryophyta</taxon>
        <taxon>Tracheophyta</taxon>
        <taxon>Spermatophyta</taxon>
        <taxon>Magnoliopsida</taxon>
        <taxon>eudicotyledons</taxon>
        <taxon>Gunneridae</taxon>
        <taxon>Pentapetalae</taxon>
        <taxon>rosids</taxon>
        <taxon>fabids</taxon>
        <taxon>Fabales</taxon>
        <taxon>Fabaceae</taxon>
        <taxon>Papilionoideae</taxon>
        <taxon>50 kb inversion clade</taxon>
        <taxon>NPAAA clade</taxon>
        <taxon>Hologalegina</taxon>
        <taxon>IRL clade</taxon>
        <taxon>Fabeae</taxon>
        <taxon>Vicia</taxon>
    </lineage>
</organism>
<name>A0AAV0ZAJ6_VICFA</name>
<keyword evidence="1" id="KW-0732">Signal</keyword>
<accession>A0AAV0ZAJ6</accession>
<evidence type="ECO:0000313" key="3">
    <source>
        <dbReference type="Proteomes" id="UP001157006"/>
    </source>
</evidence>
<dbReference type="EMBL" id="OX451735">
    <property type="protein sequence ID" value="CAI8595640.1"/>
    <property type="molecule type" value="Genomic_DNA"/>
</dbReference>
<feature type="chain" id="PRO_5043527496" evidence="1">
    <location>
        <begin position="17"/>
        <end position="216"/>
    </location>
</feature>
<gene>
    <name evidence="2" type="ORF">VFH_I200640</name>
</gene>
<reference evidence="2 3" key="1">
    <citation type="submission" date="2023-01" db="EMBL/GenBank/DDBJ databases">
        <authorList>
            <person name="Kreplak J."/>
        </authorList>
    </citation>
    <scope>NUCLEOTIDE SEQUENCE [LARGE SCALE GENOMIC DNA]</scope>
</reference>
<evidence type="ECO:0000313" key="2">
    <source>
        <dbReference type="EMBL" id="CAI8595640.1"/>
    </source>
</evidence>
<evidence type="ECO:0000256" key="1">
    <source>
        <dbReference type="SAM" id="SignalP"/>
    </source>
</evidence>